<dbReference type="SUPFAM" id="SSF56784">
    <property type="entry name" value="HAD-like"/>
    <property type="match status" value="1"/>
</dbReference>
<dbReference type="Pfam" id="PF08282">
    <property type="entry name" value="Hydrolase_3"/>
    <property type="match status" value="1"/>
</dbReference>
<accession>A0ABS4FSP3</accession>
<dbReference type="Gene3D" id="3.30.1240.10">
    <property type="match status" value="1"/>
</dbReference>
<protein>
    <submittedName>
        <fullName evidence="1">HAD superfamily hydrolase (TIGR01484 family)</fullName>
    </submittedName>
</protein>
<reference evidence="1 2" key="1">
    <citation type="submission" date="2021-03" db="EMBL/GenBank/DDBJ databases">
        <title>Genomic Encyclopedia of Type Strains, Phase IV (KMG-IV): sequencing the most valuable type-strain genomes for metagenomic binning, comparative biology and taxonomic classification.</title>
        <authorList>
            <person name="Goeker M."/>
        </authorList>
    </citation>
    <scope>NUCLEOTIDE SEQUENCE [LARGE SCALE GENOMIC DNA]</scope>
    <source>
        <strain evidence="1 2">DSM 14349</strain>
    </source>
</reference>
<dbReference type="InterPro" id="IPR006379">
    <property type="entry name" value="HAD-SF_hydro_IIB"/>
</dbReference>
<dbReference type="PROSITE" id="PS01228">
    <property type="entry name" value="COF_1"/>
    <property type="match status" value="1"/>
</dbReference>
<dbReference type="RefSeq" id="WP_280921129.1">
    <property type="nucleotide sequence ID" value="NZ_JAGGKG010000009.1"/>
</dbReference>
<sequence>MKYKLLALDMDGTLLNDKQEVTPMTAEWIRKAIDAGVHVCLSTGRSFYEAISHGEQLGLSTPMITVNGSEVWKKPYELHHREMMDKELVRLMVKLGKETGTWFWAYSVEGNYNQRNWDDSLIDTQQWMKFGYNTEDQEVRHQLITTLQDTNGLEITNSSPWNLEINPKGINKATGIERVCKELLGIEMSEVIAVGDSLNDLAAIKAAGLGVAMGNAQETVKKEADVVTASNNEDGIALIIRDYIFKS</sequence>
<dbReference type="InterPro" id="IPR023214">
    <property type="entry name" value="HAD_sf"/>
</dbReference>
<keyword evidence="2" id="KW-1185">Reference proteome</keyword>
<evidence type="ECO:0000313" key="1">
    <source>
        <dbReference type="EMBL" id="MBP1905599.1"/>
    </source>
</evidence>
<dbReference type="InterPro" id="IPR036412">
    <property type="entry name" value="HAD-like_sf"/>
</dbReference>
<proteinExistence type="predicted"/>
<dbReference type="PANTHER" id="PTHR10000:SF55">
    <property type="entry name" value="5-AMINO-6-(5-PHOSPHO-D-RIBITYLAMINO)URACIL PHOSPHATASE YCSE"/>
    <property type="match status" value="1"/>
</dbReference>
<dbReference type="Gene3D" id="3.40.50.1000">
    <property type="entry name" value="HAD superfamily/HAD-like"/>
    <property type="match status" value="1"/>
</dbReference>
<dbReference type="PANTHER" id="PTHR10000">
    <property type="entry name" value="PHOSPHOSERINE PHOSPHATASE"/>
    <property type="match status" value="1"/>
</dbReference>
<comment type="caution">
    <text evidence="1">The sequence shown here is derived from an EMBL/GenBank/DDBJ whole genome shotgun (WGS) entry which is preliminary data.</text>
</comment>
<dbReference type="SFLD" id="SFLDG01140">
    <property type="entry name" value="C2.B:_Phosphomannomutase_and_P"/>
    <property type="match status" value="1"/>
</dbReference>
<keyword evidence="1" id="KW-0378">Hydrolase</keyword>
<dbReference type="SFLD" id="SFLDS00003">
    <property type="entry name" value="Haloacid_Dehalogenase"/>
    <property type="match status" value="1"/>
</dbReference>
<dbReference type="PROSITE" id="PS01229">
    <property type="entry name" value="COF_2"/>
    <property type="match status" value="1"/>
</dbReference>
<organism evidence="1 2">
    <name type="scientific">Paenibacillus turicensis</name>
    <dbReference type="NCBI Taxonomy" id="160487"/>
    <lineage>
        <taxon>Bacteria</taxon>
        <taxon>Bacillati</taxon>
        <taxon>Bacillota</taxon>
        <taxon>Bacilli</taxon>
        <taxon>Bacillales</taxon>
        <taxon>Paenibacillaceae</taxon>
        <taxon>Paenibacillus</taxon>
    </lineage>
</organism>
<gene>
    <name evidence="1" type="ORF">J2Z32_002229</name>
</gene>
<name>A0ABS4FSP3_9BACL</name>
<dbReference type="NCBIfam" id="TIGR01484">
    <property type="entry name" value="HAD-SF-IIB"/>
    <property type="match status" value="1"/>
</dbReference>
<dbReference type="EMBL" id="JAGGKG010000009">
    <property type="protein sequence ID" value="MBP1905599.1"/>
    <property type="molecule type" value="Genomic_DNA"/>
</dbReference>
<evidence type="ECO:0000313" key="2">
    <source>
        <dbReference type="Proteomes" id="UP001519272"/>
    </source>
</evidence>
<dbReference type="Proteomes" id="UP001519272">
    <property type="component" value="Unassembled WGS sequence"/>
</dbReference>
<dbReference type="CDD" id="cd07516">
    <property type="entry name" value="HAD_Pase"/>
    <property type="match status" value="1"/>
</dbReference>
<dbReference type="GO" id="GO:0016787">
    <property type="term" value="F:hydrolase activity"/>
    <property type="evidence" value="ECO:0007669"/>
    <property type="project" value="UniProtKB-KW"/>
</dbReference>